<dbReference type="Proteomes" id="UP000479000">
    <property type="component" value="Unassembled WGS sequence"/>
</dbReference>
<gene>
    <name evidence="2" type="ORF">NTEN_LOCUS702</name>
</gene>
<evidence type="ECO:0000256" key="1">
    <source>
        <dbReference type="SAM" id="MobiDB-lite"/>
    </source>
</evidence>
<proteinExistence type="predicted"/>
<feature type="compositionally biased region" description="Basic and acidic residues" evidence="1">
    <location>
        <begin position="95"/>
        <end position="104"/>
    </location>
</feature>
<evidence type="ECO:0000313" key="3">
    <source>
        <dbReference type="Proteomes" id="UP000479000"/>
    </source>
</evidence>
<sequence length="660" mass="74412">MAEVRYPTVPSGYRASAYNPLMAALSILKAMLKRDVQQQSPSQVLARTVFFDESVTSEETALPEDFLDDLKRLDPYERKAMCHAVRFAMDRSKCKPRPFKREEPPQNLERTQENSENIEPCLDTETPTKSAHNRLKKKHVQQPPAAQKRKSDVELTPVVAQKKIQLKPIAKRKSSVETKPIVTKSRRLMQLSANQKRKIGSAPQSVAKPPSSKVTQQTALEERKVEADNVAEEWKRATVKTEALSPIVSPQKENSAALVFARHPDRWYYPAVMDCSVYHWDRTTEPVMIHYADGAAPPKAQIPTNILPLERLPTGSRIQLMDGEDEAIDAIFESYKLVPPTTPGGMISAEFDIRVDDSPRLGVPFKNVALAPLDVVELKKTMRDGFYPLQGRRNFTDVTSKLTLFTFHLSATVCAMIWSFWTPVLKVTVLKKDPKKDINLRDALSHGTHLSAITLLSPGWDIIKQRWVEPRNSKVSPLRGSRVVSLFQYTSHENFKLFWIALLRYVGATTANIPSRHQKESLCPIPLSGSKTSGSGTCSVTEQFETEQSVAPLVEPEATARPSGSGRIILSFDWLSDPTVTDVKKFRNPNFSPPCRTIVASWTVNEEIEITYAVQARPALWNVASREYKQAPLKALMWAEVDTRRLGSQLYIYVQYYKGI</sequence>
<feature type="non-terminal residue" evidence="2">
    <location>
        <position position="660"/>
    </location>
</feature>
<feature type="region of interest" description="Disordered" evidence="1">
    <location>
        <begin position="95"/>
        <end position="154"/>
    </location>
</feature>
<accession>A0A6H5FWH2</accession>
<name>A0A6H5FWH2_9HEMI</name>
<evidence type="ECO:0000313" key="2">
    <source>
        <dbReference type="EMBL" id="CAA9993824.1"/>
    </source>
</evidence>
<keyword evidence="3" id="KW-1185">Reference proteome</keyword>
<feature type="non-terminal residue" evidence="2">
    <location>
        <position position="1"/>
    </location>
</feature>
<feature type="region of interest" description="Disordered" evidence="1">
    <location>
        <begin position="195"/>
        <end position="219"/>
    </location>
</feature>
<dbReference type="AlphaFoldDB" id="A0A6H5FWH2"/>
<protein>
    <submittedName>
        <fullName evidence="2">Uncharacterized protein</fullName>
    </submittedName>
</protein>
<feature type="compositionally biased region" description="Basic residues" evidence="1">
    <location>
        <begin position="131"/>
        <end position="140"/>
    </location>
</feature>
<reference evidence="2 3" key="1">
    <citation type="submission" date="2020-02" db="EMBL/GenBank/DDBJ databases">
        <authorList>
            <person name="Ferguson B K."/>
        </authorList>
    </citation>
    <scope>NUCLEOTIDE SEQUENCE [LARGE SCALE GENOMIC DNA]</scope>
</reference>
<organism evidence="2 3">
    <name type="scientific">Nesidiocoris tenuis</name>
    <dbReference type="NCBI Taxonomy" id="355587"/>
    <lineage>
        <taxon>Eukaryota</taxon>
        <taxon>Metazoa</taxon>
        <taxon>Ecdysozoa</taxon>
        <taxon>Arthropoda</taxon>
        <taxon>Hexapoda</taxon>
        <taxon>Insecta</taxon>
        <taxon>Pterygota</taxon>
        <taxon>Neoptera</taxon>
        <taxon>Paraneoptera</taxon>
        <taxon>Hemiptera</taxon>
        <taxon>Heteroptera</taxon>
        <taxon>Panheteroptera</taxon>
        <taxon>Cimicomorpha</taxon>
        <taxon>Miridae</taxon>
        <taxon>Dicyphina</taxon>
        <taxon>Nesidiocoris</taxon>
    </lineage>
</organism>
<dbReference type="EMBL" id="CADCXU010001254">
    <property type="protein sequence ID" value="CAA9993824.1"/>
    <property type="molecule type" value="Genomic_DNA"/>
</dbReference>